<name>A0A8J2PIN9_9HEXA</name>
<accession>A0A8J2PIN9</accession>
<dbReference type="EMBL" id="CAJVCH010383355">
    <property type="protein sequence ID" value="CAG7816970.1"/>
    <property type="molecule type" value="Genomic_DNA"/>
</dbReference>
<gene>
    <name evidence="2" type="ORF">AFUS01_LOCUS27560</name>
</gene>
<dbReference type="Pfam" id="PF18701">
    <property type="entry name" value="DUF5641"/>
    <property type="match status" value="1"/>
</dbReference>
<dbReference type="InterPro" id="IPR040676">
    <property type="entry name" value="DUF5641"/>
</dbReference>
<dbReference type="InterPro" id="IPR001584">
    <property type="entry name" value="Integrase_cat-core"/>
</dbReference>
<dbReference type="Proteomes" id="UP000708208">
    <property type="component" value="Unassembled WGS sequence"/>
</dbReference>
<sequence>NLTQLIIRDDHRRGLHAGPQLLLSMRMQRYWIIRGRAVVKTFVQKCVTCFRHRAATASQKMGDLPPMRANQSRAFLKTGVDFAGPFTLKRSFGPRNTQTFKSYVCVFVCFTTHAIHLEPVSDLTTDAFIAALKRFVSRRGLCSDISSDCGTNFVGADKELQKDLEVLRTSESLCKVTSSLSSVSIRWHFNPPSAPHFGGLWEAGVKLVKNHMKRVIGTTTLNFEELTTVLAQIEACVNSRPISPLSTDPEDLSALTPGHFLIGQPLNSVPEPDLTELKITRLSRWQLCQQLTQEFWKRWHTEYLATLQQRPKWASAEDNITIGTLVLIKDDRPPSLKWKLGRVTEVHPGKDNLVRVVTLKTS</sequence>
<keyword evidence="3" id="KW-1185">Reference proteome</keyword>
<feature type="non-terminal residue" evidence="2">
    <location>
        <position position="1"/>
    </location>
</feature>
<feature type="non-terminal residue" evidence="2">
    <location>
        <position position="362"/>
    </location>
</feature>
<reference evidence="2" key="1">
    <citation type="submission" date="2021-06" db="EMBL/GenBank/DDBJ databases">
        <authorList>
            <person name="Hodson N. C."/>
            <person name="Mongue J. A."/>
            <person name="Jaron S. K."/>
        </authorList>
    </citation>
    <scope>NUCLEOTIDE SEQUENCE</scope>
</reference>
<dbReference type="PROSITE" id="PS50994">
    <property type="entry name" value="INTEGRASE"/>
    <property type="match status" value="1"/>
</dbReference>
<dbReference type="GO" id="GO:0015074">
    <property type="term" value="P:DNA integration"/>
    <property type="evidence" value="ECO:0007669"/>
    <property type="project" value="InterPro"/>
</dbReference>
<dbReference type="OrthoDB" id="5984724at2759"/>
<dbReference type="InterPro" id="IPR041588">
    <property type="entry name" value="Integrase_H2C2"/>
</dbReference>
<evidence type="ECO:0000313" key="2">
    <source>
        <dbReference type="EMBL" id="CAG7816970.1"/>
    </source>
</evidence>
<dbReference type="Pfam" id="PF17921">
    <property type="entry name" value="Integrase_H2C2"/>
    <property type="match status" value="1"/>
</dbReference>
<comment type="caution">
    <text evidence="2">The sequence shown here is derived from an EMBL/GenBank/DDBJ whole genome shotgun (WGS) entry which is preliminary data.</text>
</comment>
<evidence type="ECO:0000259" key="1">
    <source>
        <dbReference type="PROSITE" id="PS50994"/>
    </source>
</evidence>
<dbReference type="PANTHER" id="PTHR47331">
    <property type="entry name" value="PHD-TYPE DOMAIN-CONTAINING PROTEIN"/>
    <property type="match status" value="1"/>
</dbReference>
<protein>
    <recommendedName>
        <fullName evidence="1">Integrase catalytic domain-containing protein</fullName>
    </recommendedName>
</protein>
<proteinExistence type="predicted"/>
<organism evidence="2 3">
    <name type="scientific">Allacma fusca</name>
    <dbReference type="NCBI Taxonomy" id="39272"/>
    <lineage>
        <taxon>Eukaryota</taxon>
        <taxon>Metazoa</taxon>
        <taxon>Ecdysozoa</taxon>
        <taxon>Arthropoda</taxon>
        <taxon>Hexapoda</taxon>
        <taxon>Collembola</taxon>
        <taxon>Symphypleona</taxon>
        <taxon>Sminthuridae</taxon>
        <taxon>Allacma</taxon>
    </lineage>
</organism>
<evidence type="ECO:0000313" key="3">
    <source>
        <dbReference type="Proteomes" id="UP000708208"/>
    </source>
</evidence>
<dbReference type="AlphaFoldDB" id="A0A8J2PIN9"/>
<feature type="domain" description="Integrase catalytic" evidence="1">
    <location>
        <begin position="61"/>
        <end position="265"/>
    </location>
</feature>